<gene>
    <name evidence="2" type="ORF">DEO72_LG11g930</name>
</gene>
<accession>A0A4D6NLL5</accession>
<evidence type="ECO:0000256" key="1">
    <source>
        <dbReference type="SAM" id="MobiDB-lite"/>
    </source>
</evidence>
<dbReference type="EMBL" id="CP039355">
    <property type="protein sequence ID" value="QCE13932.1"/>
    <property type="molecule type" value="Genomic_DNA"/>
</dbReference>
<evidence type="ECO:0000313" key="2">
    <source>
        <dbReference type="EMBL" id="QCE13932.1"/>
    </source>
</evidence>
<feature type="compositionally biased region" description="Polar residues" evidence="1">
    <location>
        <begin position="7"/>
        <end position="21"/>
    </location>
</feature>
<proteinExistence type="predicted"/>
<dbReference type="Proteomes" id="UP000501690">
    <property type="component" value="Linkage Group LG11"/>
</dbReference>
<feature type="region of interest" description="Disordered" evidence="1">
    <location>
        <begin position="1"/>
        <end position="28"/>
    </location>
</feature>
<reference evidence="2 3" key="1">
    <citation type="submission" date="2019-04" db="EMBL/GenBank/DDBJ databases">
        <title>An improved genome assembly and genetic linkage map for asparagus bean, Vigna unguiculata ssp. sesquipedialis.</title>
        <authorList>
            <person name="Xia Q."/>
            <person name="Zhang R."/>
            <person name="Dong Y."/>
        </authorList>
    </citation>
    <scope>NUCLEOTIDE SEQUENCE [LARGE SCALE GENOMIC DNA]</scope>
    <source>
        <tissue evidence="2">Leaf</tissue>
    </source>
</reference>
<evidence type="ECO:0000313" key="3">
    <source>
        <dbReference type="Proteomes" id="UP000501690"/>
    </source>
</evidence>
<keyword evidence="3" id="KW-1185">Reference proteome</keyword>
<name>A0A4D6NLL5_VIGUN</name>
<organism evidence="2 3">
    <name type="scientific">Vigna unguiculata</name>
    <name type="common">Cowpea</name>
    <dbReference type="NCBI Taxonomy" id="3917"/>
    <lineage>
        <taxon>Eukaryota</taxon>
        <taxon>Viridiplantae</taxon>
        <taxon>Streptophyta</taxon>
        <taxon>Embryophyta</taxon>
        <taxon>Tracheophyta</taxon>
        <taxon>Spermatophyta</taxon>
        <taxon>Magnoliopsida</taxon>
        <taxon>eudicotyledons</taxon>
        <taxon>Gunneridae</taxon>
        <taxon>Pentapetalae</taxon>
        <taxon>rosids</taxon>
        <taxon>fabids</taxon>
        <taxon>Fabales</taxon>
        <taxon>Fabaceae</taxon>
        <taxon>Papilionoideae</taxon>
        <taxon>50 kb inversion clade</taxon>
        <taxon>NPAAA clade</taxon>
        <taxon>indigoferoid/millettioid clade</taxon>
        <taxon>Phaseoleae</taxon>
        <taxon>Vigna</taxon>
    </lineage>
</organism>
<dbReference type="AlphaFoldDB" id="A0A4D6NLL5"/>
<protein>
    <submittedName>
        <fullName evidence="2">Uncharacterized protein</fullName>
    </submittedName>
</protein>
<sequence length="55" mass="6198">MPDNPDRSATQRSSGSKSGQQPRWVGSGWVDELDGHDRPIWARRLIRLVSIVKPT</sequence>